<dbReference type="OrthoDB" id="9792005at2"/>
<dbReference type="GO" id="GO:0005737">
    <property type="term" value="C:cytoplasm"/>
    <property type="evidence" value="ECO:0007669"/>
    <property type="project" value="TreeGrafter"/>
</dbReference>
<dbReference type="EMBL" id="FQVW01000060">
    <property type="protein sequence ID" value="SHG77411.1"/>
    <property type="molecule type" value="Genomic_DNA"/>
</dbReference>
<protein>
    <submittedName>
        <fullName evidence="1">Ornithine cyclodeaminase</fullName>
    </submittedName>
</protein>
<dbReference type="InterPro" id="IPR036291">
    <property type="entry name" value="NAD(P)-bd_dom_sf"/>
</dbReference>
<evidence type="ECO:0000313" key="2">
    <source>
        <dbReference type="Proteomes" id="UP000183988"/>
    </source>
</evidence>
<proteinExistence type="predicted"/>
<organism evidence="1 2">
    <name type="scientific">Ornithinibacillus halophilus</name>
    <dbReference type="NCBI Taxonomy" id="930117"/>
    <lineage>
        <taxon>Bacteria</taxon>
        <taxon>Bacillati</taxon>
        <taxon>Bacillota</taxon>
        <taxon>Bacilli</taxon>
        <taxon>Bacillales</taxon>
        <taxon>Bacillaceae</taxon>
        <taxon>Ornithinibacillus</taxon>
    </lineage>
</organism>
<dbReference type="Gene3D" id="3.40.50.720">
    <property type="entry name" value="NAD(P)-binding Rossmann-like Domain"/>
    <property type="match status" value="1"/>
</dbReference>
<dbReference type="STRING" id="930117.SAMN05216225_10606"/>
<dbReference type="Pfam" id="PF02423">
    <property type="entry name" value="OCD_Mu_crystall"/>
    <property type="match status" value="1"/>
</dbReference>
<dbReference type="SUPFAM" id="SSF51735">
    <property type="entry name" value="NAD(P)-binding Rossmann-fold domains"/>
    <property type="match status" value="1"/>
</dbReference>
<dbReference type="AlphaFoldDB" id="A0A1M5MJJ3"/>
<dbReference type="PIRSF" id="PIRSF001439">
    <property type="entry name" value="CryM"/>
    <property type="match status" value="1"/>
</dbReference>
<dbReference type="PANTHER" id="PTHR13812">
    <property type="entry name" value="KETIMINE REDUCTASE MU-CRYSTALLIN"/>
    <property type="match status" value="1"/>
</dbReference>
<accession>A0A1M5MJJ3</accession>
<reference evidence="1 2" key="1">
    <citation type="submission" date="2016-11" db="EMBL/GenBank/DDBJ databases">
        <authorList>
            <person name="Jaros S."/>
            <person name="Januszkiewicz K."/>
            <person name="Wedrychowicz H."/>
        </authorList>
    </citation>
    <scope>NUCLEOTIDE SEQUENCE [LARGE SCALE GENOMIC DNA]</scope>
    <source>
        <strain evidence="1 2">IBRC-M 10683</strain>
    </source>
</reference>
<dbReference type="NCBIfam" id="NF006141">
    <property type="entry name" value="PRK08291.1"/>
    <property type="match status" value="1"/>
</dbReference>
<dbReference type="Gene3D" id="3.30.1780.10">
    <property type="entry name" value="ornithine cyclodeaminase, domain 1"/>
    <property type="match status" value="1"/>
</dbReference>
<dbReference type="InterPro" id="IPR003462">
    <property type="entry name" value="ODC_Mu_crystall"/>
</dbReference>
<dbReference type="PANTHER" id="PTHR13812:SF19">
    <property type="entry name" value="KETIMINE REDUCTASE MU-CRYSTALLIN"/>
    <property type="match status" value="1"/>
</dbReference>
<dbReference type="RefSeq" id="WP_072891859.1">
    <property type="nucleotide sequence ID" value="NZ_FQVW01000060.1"/>
</dbReference>
<dbReference type="Proteomes" id="UP000183988">
    <property type="component" value="Unassembled WGS sequence"/>
</dbReference>
<name>A0A1M5MJJ3_9BACI</name>
<gene>
    <name evidence="1" type="ORF">SAMN05216225_10606</name>
</gene>
<dbReference type="InterPro" id="IPR023401">
    <property type="entry name" value="ODC_N"/>
</dbReference>
<sequence>MLIFKEEEIKQQVTINRETIAVVEDAFTDLATKPVEMPPIMRVDIPENNGEVDVKTAYIPGHELFALKVSSGFFNNYKLGLPSANGLMMLISAVTGEPKALLLDNGYLTDVRTAAAGAVAAKYMANESITTVGVIGAGAQARYQLKALREVRSFQHVLVYGPTEKRVLEFKEEMEESLGVNVYIADTPKQVVCDSDIVVTTTPATEPVIKREWLHPGLHITAMGSDAEHKQELEASILKVADHYVADVKKQVSRLGELRSAIEEGLFSERDSIVELGDLTSNKTPIRTSEKDITVADLTGTGGQDTAIALYAYNRLTKTAQLG</sequence>
<evidence type="ECO:0000313" key="1">
    <source>
        <dbReference type="EMBL" id="SHG77411.1"/>
    </source>
</evidence>
<keyword evidence="2" id="KW-1185">Reference proteome</keyword>